<comment type="caution">
    <text evidence="1">The sequence shown here is derived from an EMBL/GenBank/DDBJ whole genome shotgun (WGS) entry which is preliminary data.</text>
</comment>
<sequence length="483" mass="53792">MVYQELIDWAKENGATLNDAVTINHSPESGARFVATANVPRSAPIVSCPMNLTLSYLNLLTPPPAPFRDPYAGASSAPPPSTVANVPFPPAFLANTPPHVLSRFLLMQQYLLGHSSFWHAYIAALPVPGSLDLPALWADDDAELLDGTNLATSIADIRQQLAAEYAAARALLQGWSAGSWREFTRDLYFWAYAVFTSRSFTPTLVIPDEQTVGERLPPGVKMTDFSLLLPLYDIGNHGMMAPITWARDAETQNVTLCVDREHREGEEVFNNYGMKTNAQLLVAYGFMIAESEDLHNDYVHQRKRNAAAEQGGVKHDYVFSLYPAQDKRSRLLAERQMILPRRLAEITSTHTLSSFARVQDDLVWDIVLQQVPVQQLATILGLAETATEQTPEKTREAMLAKLLTGDVPKEIKPVLLRTMAVIQNQALRDLEALEETDVEVHEEDVPNLTKCQQLALEYRGRCRKVLEAVLEAMDVSPVEDEEE</sequence>
<evidence type="ECO:0000313" key="2">
    <source>
        <dbReference type="Proteomes" id="UP000033483"/>
    </source>
</evidence>
<dbReference type="EMBL" id="LAEV01000173">
    <property type="protein sequence ID" value="KKA30936.1"/>
    <property type="molecule type" value="Genomic_DNA"/>
</dbReference>
<dbReference type="PANTHER" id="PTHR13271:SF146">
    <property type="entry name" value="SET DOMAIN-CONTAINING PROTEIN"/>
    <property type="match status" value="1"/>
</dbReference>
<reference evidence="1 2" key="1">
    <citation type="submission" date="2015-03" db="EMBL/GenBank/DDBJ databases">
        <authorList>
            <person name="Radwan O."/>
            <person name="Al-Naeli F.A."/>
            <person name="Rendon G.A."/>
            <person name="Fields C."/>
        </authorList>
    </citation>
    <scope>NUCLEOTIDE SEQUENCE [LARGE SCALE GENOMIC DNA]</scope>
    <source>
        <strain evidence="1">CR-DP1</strain>
    </source>
</reference>
<dbReference type="InterPro" id="IPR050600">
    <property type="entry name" value="SETD3_SETD6_MTase"/>
</dbReference>
<organism evidence="1 2">
    <name type="scientific">Thielaviopsis punctulata</name>
    <dbReference type="NCBI Taxonomy" id="72032"/>
    <lineage>
        <taxon>Eukaryota</taxon>
        <taxon>Fungi</taxon>
        <taxon>Dikarya</taxon>
        <taxon>Ascomycota</taxon>
        <taxon>Pezizomycotina</taxon>
        <taxon>Sordariomycetes</taxon>
        <taxon>Hypocreomycetidae</taxon>
        <taxon>Microascales</taxon>
        <taxon>Ceratocystidaceae</taxon>
        <taxon>Thielaviopsis</taxon>
    </lineage>
</organism>
<dbReference type="GO" id="GO:0016279">
    <property type="term" value="F:protein-lysine N-methyltransferase activity"/>
    <property type="evidence" value="ECO:0007669"/>
    <property type="project" value="TreeGrafter"/>
</dbReference>
<proteinExistence type="predicted"/>
<name>A0A0F4ZLC4_9PEZI</name>
<gene>
    <name evidence="1" type="ORF">TD95_004336</name>
</gene>
<dbReference type="InterPro" id="IPR046341">
    <property type="entry name" value="SET_dom_sf"/>
</dbReference>
<dbReference type="Proteomes" id="UP000033483">
    <property type="component" value="Unassembled WGS sequence"/>
</dbReference>
<dbReference type="PANTHER" id="PTHR13271">
    <property type="entry name" value="UNCHARACTERIZED PUTATIVE METHYLTRANSFERASE"/>
    <property type="match status" value="1"/>
</dbReference>
<protein>
    <recommendedName>
        <fullName evidence="3">SET domain-containing protein</fullName>
    </recommendedName>
</protein>
<accession>A0A0F4ZLC4</accession>
<evidence type="ECO:0008006" key="3">
    <source>
        <dbReference type="Google" id="ProtNLM"/>
    </source>
</evidence>
<evidence type="ECO:0000313" key="1">
    <source>
        <dbReference type="EMBL" id="KKA30936.1"/>
    </source>
</evidence>
<dbReference type="SUPFAM" id="SSF82199">
    <property type="entry name" value="SET domain"/>
    <property type="match status" value="1"/>
</dbReference>
<dbReference type="AlphaFoldDB" id="A0A0F4ZLC4"/>
<dbReference type="Gene3D" id="3.90.1410.10">
    <property type="entry name" value="set domain protein methyltransferase, domain 1"/>
    <property type="match status" value="1"/>
</dbReference>
<keyword evidence="2" id="KW-1185">Reference proteome</keyword>
<dbReference type="GO" id="GO:0005634">
    <property type="term" value="C:nucleus"/>
    <property type="evidence" value="ECO:0007669"/>
    <property type="project" value="TreeGrafter"/>
</dbReference>
<dbReference type="OrthoDB" id="42889at2759"/>